<accession>A0AAW2BI89</accession>
<protein>
    <recommendedName>
        <fullName evidence="3">Cytochrome P450 76AD1-like protein</fullName>
    </recommendedName>
</protein>
<dbReference type="PANTHER" id="PTHR47951:SF7">
    <property type="entry name" value="FLAVONOID 3',5'-HYDROXYLASE-LIKE ISOFORM X1"/>
    <property type="match status" value="1"/>
</dbReference>
<dbReference type="GO" id="GO:0005506">
    <property type="term" value="F:iron ion binding"/>
    <property type="evidence" value="ECO:0007669"/>
    <property type="project" value="InterPro"/>
</dbReference>
<dbReference type="Proteomes" id="UP001459277">
    <property type="component" value="Unassembled WGS sequence"/>
</dbReference>
<dbReference type="GO" id="GO:0020037">
    <property type="term" value="F:heme binding"/>
    <property type="evidence" value="ECO:0007669"/>
    <property type="project" value="InterPro"/>
</dbReference>
<reference evidence="1 2" key="1">
    <citation type="submission" date="2024-01" db="EMBL/GenBank/DDBJ databases">
        <title>A telomere-to-telomere, gap-free genome of sweet tea (Lithocarpus litseifolius).</title>
        <authorList>
            <person name="Zhou J."/>
        </authorList>
    </citation>
    <scope>NUCLEOTIDE SEQUENCE [LARGE SCALE GENOMIC DNA]</scope>
    <source>
        <strain evidence="1">Zhou-2022a</strain>
        <tissue evidence="1">Leaf</tissue>
    </source>
</reference>
<sequence length="171" mass="19469">MNSNTGKNEGIGQMEQRKDFLQLLLELREQDGVATSISMRQVKAMLTDILEGVTDTTSTMVEWVMAQLMQHPEAKRKVNEELIEFVGLDSLVEESHLPKLHYLDVVIKETFRLHPALPFLVPRCPSQSNTVVHKSNNFIKKVGCRRAYVKPEINGNRYYCVKILKNASLVA</sequence>
<evidence type="ECO:0000313" key="1">
    <source>
        <dbReference type="EMBL" id="KAK9984580.1"/>
    </source>
</evidence>
<name>A0AAW2BI89_9ROSI</name>
<dbReference type="InterPro" id="IPR036396">
    <property type="entry name" value="Cyt_P450_sf"/>
</dbReference>
<dbReference type="Gene3D" id="1.10.630.10">
    <property type="entry name" value="Cytochrome P450"/>
    <property type="match status" value="1"/>
</dbReference>
<dbReference type="GO" id="GO:0004497">
    <property type="term" value="F:monooxygenase activity"/>
    <property type="evidence" value="ECO:0007669"/>
    <property type="project" value="InterPro"/>
</dbReference>
<evidence type="ECO:0000313" key="2">
    <source>
        <dbReference type="Proteomes" id="UP001459277"/>
    </source>
</evidence>
<evidence type="ECO:0008006" key="3">
    <source>
        <dbReference type="Google" id="ProtNLM"/>
    </source>
</evidence>
<dbReference type="PRINTS" id="PR00463">
    <property type="entry name" value="EP450I"/>
</dbReference>
<dbReference type="PANTHER" id="PTHR47951">
    <property type="entry name" value="OS08G0547900 PROTEIN"/>
    <property type="match status" value="1"/>
</dbReference>
<comment type="caution">
    <text evidence="1">The sequence shown here is derived from an EMBL/GenBank/DDBJ whole genome shotgun (WGS) entry which is preliminary data.</text>
</comment>
<dbReference type="GO" id="GO:0016705">
    <property type="term" value="F:oxidoreductase activity, acting on paired donors, with incorporation or reduction of molecular oxygen"/>
    <property type="evidence" value="ECO:0007669"/>
    <property type="project" value="InterPro"/>
</dbReference>
<dbReference type="SUPFAM" id="SSF48264">
    <property type="entry name" value="Cytochrome P450"/>
    <property type="match status" value="1"/>
</dbReference>
<organism evidence="1 2">
    <name type="scientific">Lithocarpus litseifolius</name>
    <dbReference type="NCBI Taxonomy" id="425828"/>
    <lineage>
        <taxon>Eukaryota</taxon>
        <taxon>Viridiplantae</taxon>
        <taxon>Streptophyta</taxon>
        <taxon>Embryophyta</taxon>
        <taxon>Tracheophyta</taxon>
        <taxon>Spermatophyta</taxon>
        <taxon>Magnoliopsida</taxon>
        <taxon>eudicotyledons</taxon>
        <taxon>Gunneridae</taxon>
        <taxon>Pentapetalae</taxon>
        <taxon>rosids</taxon>
        <taxon>fabids</taxon>
        <taxon>Fagales</taxon>
        <taxon>Fagaceae</taxon>
        <taxon>Lithocarpus</taxon>
    </lineage>
</organism>
<gene>
    <name evidence="1" type="ORF">SO802_034105</name>
</gene>
<dbReference type="AlphaFoldDB" id="A0AAW2BI89"/>
<proteinExistence type="predicted"/>
<dbReference type="EMBL" id="JAZDWU010000012">
    <property type="protein sequence ID" value="KAK9984580.1"/>
    <property type="molecule type" value="Genomic_DNA"/>
</dbReference>
<dbReference type="InterPro" id="IPR002401">
    <property type="entry name" value="Cyt_P450_E_grp-I"/>
</dbReference>
<dbReference type="InterPro" id="IPR001128">
    <property type="entry name" value="Cyt_P450"/>
</dbReference>
<dbReference type="Pfam" id="PF00067">
    <property type="entry name" value="p450"/>
    <property type="match status" value="1"/>
</dbReference>
<keyword evidence="2" id="KW-1185">Reference proteome</keyword>